<evidence type="ECO:0000313" key="1">
    <source>
        <dbReference type="EMBL" id="KKM26594.1"/>
    </source>
</evidence>
<reference evidence="1" key="1">
    <citation type="journal article" date="2015" name="Nature">
        <title>Complex archaea that bridge the gap between prokaryotes and eukaryotes.</title>
        <authorList>
            <person name="Spang A."/>
            <person name="Saw J.H."/>
            <person name="Jorgensen S.L."/>
            <person name="Zaremba-Niedzwiedzka K."/>
            <person name="Martijn J."/>
            <person name="Lind A.E."/>
            <person name="van Eijk R."/>
            <person name="Schleper C."/>
            <person name="Guy L."/>
            <person name="Ettema T.J."/>
        </authorList>
    </citation>
    <scope>NUCLEOTIDE SEQUENCE</scope>
</reference>
<feature type="non-terminal residue" evidence="1">
    <location>
        <position position="168"/>
    </location>
</feature>
<accession>A0A0F9J2G4</accession>
<sequence length="168" mass="19279">MASSRLLNEILGDEYLTVTFVREQKLDIRATASIVGDRFGSMKILDTEQRMYADIACAATFDQYAKTLERGYEPDAEQLEIANRRREEGKMDVYRGLIRSIFGVMTYIIECEINPRSNLLRDGPRLTAYKLLKQKNPNFILILAVFEGTKVDNPGIFDEVWEFPRKGA</sequence>
<gene>
    <name evidence="1" type="ORF">LCGC14_1583160</name>
</gene>
<dbReference type="EMBL" id="LAZR01012482">
    <property type="protein sequence ID" value="KKM26594.1"/>
    <property type="molecule type" value="Genomic_DNA"/>
</dbReference>
<name>A0A0F9J2G4_9ZZZZ</name>
<organism evidence="1">
    <name type="scientific">marine sediment metagenome</name>
    <dbReference type="NCBI Taxonomy" id="412755"/>
    <lineage>
        <taxon>unclassified sequences</taxon>
        <taxon>metagenomes</taxon>
        <taxon>ecological metagenomes</taxon>
    </lineage>
</organism>
<proteinExistence type="predicted"/>
<comment type="caution">
    <text evidence="1">The sequence shown here is derived from an EMBL/GenBank/DDBJ whole genome shotgun (WGS) entry which is preliminary data.</text>
</comment>
<protein>
    <submittedName>
        <fullName evidence="1">Uncharacterized protein</fullName>
    </submittedName>
</protein>
<dbReference type="AlphaFoldDB" id="A0A0F9J2G4"/>